<dbReference type="Gene3D" id="1.10.287.1890">
    <property type="match status" value="1"/>
</dbReference>
<dbReference type="Proteomes" id="UP000265643">
    <property type="component" value="Unassembled WGS sequence"/>
</dbReference>
<dbReference type="PANTHER" id="PTHR38451">
    <property type="entry name" value="TRNA (ADENINE(22)-N(1))-METHYLTRANSFERASE"/>
    <property type="match status" value="1"/>
</dbReference>
<dbReference type="Pfam" id="PF12847">
    <property type="entry name" value="Methyltransf_18"/>
    <property type="match status" value="1"/>
</dbReference>
<dbReference type="EMBL" id="BHGK01000001">
    <property type="protein sequence ID" value="GCA65859.1"/>
    <property type="molecule type" value="Genomic_DNA"/>
</dbReference>
<organism evidence="2 3">
    <name type="scientific">Mediterraneibacter butyricigenes</name>
    <dbReference type="NCBI Taxonomy" id="2316025"/>
    <lineage>
        <taxon>Bacteria</taxon>
        <taxon>Bacillati</taxon>
        <taxon>Bacillota</taxon>
        <taxon>Clostridia</taxon>
        <taxon>Lachnospirales</taxon>
        <taxon>Lachnospiraceae</taxon>
        <taxon>Mediterraneibacter</taxon>
    </lineage>
</organism>
<name>A0A391P840_9FIRM</name>
<keyword evidence="2" id="KW-0808">Transferase</keyword>
<protein>
    <submittedName>
        <fullName evidence="2">SAM-dependent methyltransferase</fullName>
    </submittedName>
</protein>
<dbReference type="RefSeq" id="WP_117889259.1">
    <property type="nucleotide sequence ID" value="NZ_BHGK01000001.1"/>
</dbReference>
<reference evidence="3" key="1">
    <citation type="submission" date="2018-09" db="EMBL/GenBank/DDBJ databases">
        <title>Draft Genome Sequence of Mediterraneibacter sp. KCTC 15684.</title>
        <authorList>
            <person name="Kim J.S."/>
            <person name="Han K.I."/>
            <person name="Suh M.K."/>
            <person name="Lee K.C."/>
            <person name="Eom M.K."/>
            <person name="Lee J.H."/>
            <person name="Park S.H."/>
            <person name="Kang S.W."/>
            <person name="Park J.E."/>
            <person name="Oh B.S."/>
            <person name="Yu S.Y."/>
            <person name="Choi S.H."/>
            <person name="Lee D.H."/>
            <person name="Yoon H."/>
            <person name="Kim B."/>
            <person name="Yang S.J."/>
            <person name="Lee J.S."/>
        </authorList>
    </citation>
    <scope>NUCLEOTIDE SEQUENCE [LARGE SCALE GENOMIC DNA]</scope>
    <source>
        <strain evidence="3">KCTC 15684</strain>
    </source>
</reference>
<evidence type="ECO:0000313" key="2">
    <source>
        <dbReference type="EMBL" id="GCA65859.1"/>
    </source>
</evidence>
<dbReference type="GO" id="GO:0160105">
    <property type="term" value="F:tRNA (adenine(22)-N1)-methyltransferase activity"/>
    <property type="evidence" value="ECO:0007669"/>
    <property type="project" value="InterPro"/>
</dbReference>
<evidence type="ECO:0000313" key="3">
    <source>
        <dbReference type="Proteomes" id="UP000265643"/>
    </source>
</evidence>
<comment type="caution">
    <text evidence="2">The sequence shown here is derived from an EMBL/GenBank/DDBJ whole genome shotgun (WGS) entry which is preliminary data.</text>
</comment>
<evidence type="ECO:0000256" key="1">
    <source>
        <dbReference type="SAM" id="Coils"/>
    </source>
</evidence>
<gene>
    <name evidence="2" type="ORF">KGMB01110_02950</name>
</gene>
<dbReference type="AlphaFoldDB" id="A0A391P840"/>
<dbReference type="PIRSF" id="PIRSF018637">
    <property type="entry name" value="TrmK"/>
    <property type="match status" value="1"/>
</dbReference>
<dbReference type="SUPFAM" id="SSF53335">
    <property type="entry name" value="S-adenosyl-L-methionine-dependent methyltransferases"/>
    <property type="match status" value="1"/>
</dbReference>
<dbReference type="PANTHER" id="PTHR38451:SF1">
    <property type="entry name" value="TRNA (ADENINE(22)-N(1))-METHYLTRANSFERASE"/>
    <property type="match status" value="1"/>
</dbReference>
<sequence>MELSKRLQAVADLVTPGLRIADIGTDHAYVPVYLLSEGKNPSGIAMDINVGPLERARKHIGELLTDGELKTRLSDGMKELKTGEVQCAVIAGMGGGLVIKILSESREVADSLQECVLQPQSELEKVRTFLLEEGFFIIQEDMVKEDGKYYPMMKVLPNQKEKCRQESWTTEELRFGKRLLEQKHPVLLEYLRREQKICEEILQRLEREDSERIRERKKQIVEELEVIQSALSRIRQE</sequence>
<dbReference type="InterPro" id="IPR006901">
    <property type="entry name" value="TrmK"/>
</dbReference>
<keyword evidence="1" id="KW-0175">Coiled coil</keyword>
<proteinExistence type="predicted"/>
<keyword evidence="3" id="KW-1185">Reference proteome</keyword>
<dbReference type="Gene3D" id="3.40.50.150">
    <property type="entry name" value="Vaccinia Virus protein VP39"/>
    <property type="match status" value="1"/>
</dbReference>
<accession>A0A391P840</accession>
<feature type="coiled-coil region" evidence="1">
    <location>
        <begin position="188"/>
        <end position="237"/>
    </location>
</feature>
<dbReference type="InterPro" id="IPR029063">
    <property type="entry name" value="SAM-dependent_MTases_sf"/>
</dbReference>
<keyword evidence="2" id="KW-0489">Methyltransferase</keyword>
<dbReference type="GO" id="GO:0032259">
    <property type="term" value="P:methylation"/>
    <property type="evidence" value="ECO:0007669"/>
    <property type="project" value="UniProtKB-KW"/>
</dbReference>